<evidence type="ECO:0000313" key="4">
    <source>
        <dbReference type="Proteomes" id="UP001153714"/>
    </source>
</evidence>
<name>A0A9N9R4W6_9NEOP</name>
<feature type="compositionally biased region" description="Basic and acidic residues" evidence="1">
    <location>
        <begin position="298"/>
        <end position="310"/>
    </location>
</feature>
<feature type="region of interest" description="Disordered" evidence="1">
    <location>
        <begin position="293"/>
        <end position="324"/>
    </location>
</feature>
<reference evidence="3" key="1">
    <citation type="submission" date="2021-12" db="EMBL/GenBank/DDBJ databases">
        <authorList>
            <person name="King R."/>
        </authorList>
    </citation>
    <scope>NUCLEOTIDE SEQUENCE</scope>
</reference>
<organism evidence="3 4">
    <name type="scientific">Diatraea saccharalis</name>
    <name type="common">sugarcane borer</name>
    <dbReference type="NCBI Taxonomy" id="40085"/>
    <lineage>
        <taxon>Eukaryota</taxon>
        <taxon>Metazoa</taxon>
        <taxon>Ecdysozoa</taxon>
        <taxon>Arthropoda</taxon>
        <taxon>Hexapoda</taxon>
        <taxon>Insecta</taxon>
        <taxon>Pterygota</taxon>
        <taxon>Neoptera</taxon>
        <taxon>Endopterygota</taxon>
        <taxon>Lepidoptera</taxon>
        <taxon>Glossata</taxon>
        <taxon>Ditrysia</taxon>
        <taxon>Pyraloidea</taxon>
        <taxon>Crambidae</taxon>
        <taxon>Crambinae</taxon>
        <taxon>Diatraea</taxon>
    </lineage>
</organism>
<keyword evidence="2" id="KW-1133">Transmembrane helix</keyword>
<reference evidence="3" key="2">
    <citation type="submission" date="2022-10" db="EMBL/GenBank/DDBJ databases">
        <authorList>
            <consortium name="ENA_rothamsted_submissions"/>
            <consortium name="culmorum"/>
            <person name="King R."/>
        </authorList>
    </citation>
    <scope>NUCLEOTIDE SEQUENCE</scope>
</reference>
<evidence type="ECO:0000256" key="2">
    <source>
        <dbReference type="SAM" id="Phobius"/>
    </source>
</evidence>
<gene>
    <name evidence="3" type="ORF">DIATSA_LOCUS7146</name>
</gene>
<evidence type="ECO:0000313" key="3">
    <source>
        <dbReference type="EMBL" id="CAG9789410.1"/>
    </source>
</evidence>
<sequence length="347" mass="38265">MKMDFNISDFGANETIDKLTEFFNISVANFTNESEVSQIHLFDLYEAYKTKEREQLLLYKWIAYILGSLIVLSNLTVVISSGLIIKKVLRLLPRPLTRTVYASQAPTVRAMRLIGDMLAHHEESDLFVDGSKRGQPPLLALHTKCGRHAPTKRAIRVSGTYLISTMNWIYLPIILIIYIINIARKLQVLEKFVSPVRTWVACGGFDVSPLPGASPGWRTGVVASATMDRAASAVLNETTLRSPSGVPDLFRVAADGQAGGVSLWRELQAGVPSVGRVAAARFGLGGRPEIISGSGRANESEMRENWRNETGESSAIEESSTEDCDMDMEFRSRLSGDLETLDAVWQG</sequence>
<keyword evidence="2" id="KW-0472">Membrane</keyword>
<dbReference type="OrthoDB" id="10011551at2759"/>
<keyword evidence="2" id="KW-0812">Transmembrane</keyword>
<dbReference type="AlphaFoldDB" id="A0A9N9R4W6"/>
<evidence type="ECO:0000256" key="1">
    <source>
        <dbReference type="SAM" id="MobiDB-lite"/>
    </source>
</evidence>
<keyword evidence="4" id="KW-1185">Reference proteome</keyword>
<dbReference type="EMBL" id="OU893333">
    <property type="protein sequence ID" value="CAG9789410.1"/>
    <property type="molecule type" value="Genomic_DNA"/>
</dbReference>
<accession>A0A9N9R4W6</accession>
<feature type="transmembrane region" description="Helical" evidence="2">
    <location>
        <begin position="161"/>
        <end position="180"/>
    </location>
</feature>
<feature type="transmembrane region" description="Helical" evidence="2">
    <location>
        <begin position="61"/>
        <end position="85"/>
    </location>
</feature>
<proteinExistence type="predicted"/>
<protein>
    <submittedName>
        <fullName evidence="3">Uncharacterized protein</fullName>
    </submittedName>
</protein>
<dbReference type="Proteomes" id="UP001153714">
    <property type="component" value="Chromosome 2"/>
</dbReference>